<feature type="region of interest" description="Disordered" evidence="5">
    <location>
        <begin position="66"/>
        <end position="118"/>
    </location>
</feature>
<comment type="catalytic activity">
    <reaction evidence="1">
        <text>Hydrolysis of terminal non-reducing N-acetyl-D-hexosamine residues in N-acetyl-beta-D-hexosaminides.</text>
        <dbReference type="EC" id="3.2.1.52"/>
    </reaction>
</comment>
<evidence type="ECO:0000256" key="3">
    <source>
        <dbReference type="ARBA" id="ARBA00012663"/>
    </source>
</evidence>
<feature type="domain" description="Glycoside hydrolase family 20 catalytic" evidence="7">
    <location>
        <begin position="454"/>
        <end position="551"/>
    </location>
</feature>
<dbReference type="Proteomes" id="UP000024635">
    <property type="component" value="Unassembled WGS sequence"/>
</dbReference>
<proteinExistence type="inferred from homology"/>
<evidence type="ECO:0000256" key="2">
    <source>
        <dbReference type="ARBA" id="ARBA00006285"/>
    </source>
</evidence>
<evidence type="ECO:0000313" key="9">
    <source>
        <dbReference type="Proteomes" id="UP000024635"/>
    </source>
</evidence>
<feature type="transmembrane region" description="Helical" evidence="6">
    <location>
        <begin position="296"/>
        <end position="317"/>
    </location>
</feature>
<keyword evidence="6" id="KW-0472">Membrane</keyword>
<evidence type="ECO:0000256" key="6">
    <source>
        <dbReference type="SAM" id="Phobius"/>
    </source>
</evidence>
<dbReference type="PANTHER" id="PTHR21040">
    <property type="entry name" value="BCDNA.GH04120"/>
    <property type="match status" value="1"/>
</dbReference>
<dbReference type="SMART" id="SM00120">
    <property type="entry name" value="HX"/>
    <property type="match status" value="3"/>
</dbReference>
<dbReference type="InterPro" id="IPR038901">
    <property type="entry name" value="HEXDC-like"/>
</dbReference>
<comment type="caution">
    <text evidence="8">The sequence shown here is derived from an EMBL/GenBank/DDBJ whole genome shotgun (WGS) entry which is preliminary data.</text>
</comment>
<dbReference type="Pfam" id="PF00728">
    <property type="entry name" value="Glyco_hydro_20"/>
    <property type="match status" value="1"/>
</dbReference>
<dbReference type="InterPro" id="IPR036375">
    <property type="entry name" value="Hemopexin-like_dom_sf"/>
</dbReference>
<sequence>MRQTGSVASKWTCMNSVSSSLSTHLVDHRANSTVLRCLRLMMTTVVNLVGNYCRQCQLCRGTPTTTWDEKRNSTTTRRPSRPSFGGGGDSSFGSGRDSSFGGRGGSDRSSFGGSSGGSGGCPYSVDAYTPSDSFSYLFSGSTVYELSGTRVRKTYRVSELFPSAPSRVDAAVFNPTSGMMLLFGNRQVYGYYFSRLRGVFQLDSGYPKRLPADISFTPRGALRWINGHQILLSDGDEFSVYDEFWNQSTLKNRVSSYFPNMPMGVRGIESPSGSTVTAFTSNMCGKYMKRRLERICYEWCIYVTLALSVVGLLHFSLTSIDMNPEKSAIKTSVQQQHENRALNVIGVLPEKPKNSYPRSYEIHEGTSGRMMGRSNSHTDQQIKNMRLRISKSPRDAHKYFYTNVIVHFDLKGAPPKLNYFLQLLELVAKAGATGVLIEWEDMFPWSGVLKSVRNTDAYTVKEVQTILEKAAALDLEVIPLVQTFGHMEWILKYEQFRKFRENDEYPQVICIGDNTAVNIVREAIRQVVRIHRPYGIKHFHMGADEAFEVSFNIWVNMP</sequence>
<feature type="compositionally biased region" description="Low complexity" evidence="5">
    <location>
        <begin position="73"/>
        <end position="83"/>
    </location>
</feature>
<organism evidence="8 9">
    <name type="scientific">Ancylostoma ceylanicum</name>
    <dbReference type="NCBI Taxonomy" id="53326"/>
    <lineage>
        <taxon>Eukaryota</taxon>
        <taxon>Metazoa</taxon>
        <taxon>Ecdysozoa</taxon>
        <taxon>Nematoda</taxon>
        <taxon>Chromadorea</taxon>
        <taxon>Rhabditida</taxon>
        <taxon>Rhabditina</taxon>
        <taxon>Rhabditomorpha</taxon>
        <taxon>Strongyloidea</taxon>
        <taxon>Ancylostomatidae</taxon>
        <taxon>Ancylostomatinae</taxon>
        <taxon>Ancylostoma</taxon>
    </lineage>
</organism>
<dbReference type="OrthoDB" id="406838at2759"/>
<accession>A0A016T899</accession>
<evidence type="ECO:0000256" key="1">
    <source>
        <dbReference type="ARBA" id="ARBA00001231"/>
    </source>
</evidence>
<protein>
    <recommendedName>
        <fullName evidence="3">beta-N-acetylhexosaminidase</fullName>
        <ecNumber evidence="3">3.2.1.52</ecNumber>
    </recommendedName>
</protein>
<dbReference type="InterPro" id="IPR017853">
    <property type="entry name" value="GH"/>
</dbReference>
<name>A0A016T899_9BILA</name>
<dbReference type="Gene3D" id="3.20.20.80">
    <property type="entry name" value="Glycosidases"/>
    <property type="match status" value="1"/>
</dbReference>
<evidence type="ECO:0000256" key="5">
    <source>
        <dbReference type="SAM" id="MobiDB-lite"/>
    </source>
</evidence>
<feature type="compositionally biased region" description="Low complexity" evidence="5">
    <location>
        <begin position="91"/>
        <end position="100"/>
    </location>
</feature>
<dbReference type="InterPro" id="IPR018487">
    <property type="entry name" value="Hemopexin-like_repeat"/>
</dbReference>
<dbReference type="EC" id="3.2.1.52" evidence="3"/>
<evidence type="ECO:0000259" key="7">
    <source>
        <dbReference type="Pfam" id="PF00728"/>
    </source>
</evidence>
<dbReference type="Gene3D" id="2.110.10.10">
    <property type="entry name" value="Hemopexin-like domain"/>
    <property type="match status" value="1"/>
</dbReference>
<keyword evidence="6" id="KW-0812">Transmembrane</keyword>
<dbReference type="GO" id="GO:0004563">
    <property type="term" value="F:beta-N-acetylhexosaminidase activity"/>
    <property type="evidence" value="ECO:0007669"/>
    <property type="project" value="UniProtKB-EC"/>
</dbReference>
<gene>
    <name evidence="8" type="primary">Acey_s0127.g1408</name>
    <name evidence="8" type="synonym">Acey-C31B8.8</name>
    <name evidence="8" type="ORF">Y032_0127g1408</name>
</gene>
<dbReference type="PANTHER" id="PTHR21040:SF4">
    <property type="entry name" value="BETA-N-ACETYLHEXOSAMINIDASE"/>
    <property type="match status" value="1"/>
</dbReference>
<comment type="similarity">
    <text evidence="2">Belongs to the glycosyl hydrolase 20 family.</text>
</comment>
<dbReference type="EMBL" id="JARK01001463">
    <property type="protein sequence ID" value="EYB98902.1"/>
    <property type="molecule type" value="Genomic_DNA"/>
</dbReference>
<dbReference type="InterPro" id="IPR015883">
    <property type="entry name" value="Glyco_hydro_20_cat"/>
</dbReference>
<dbReference type="GO" id="GO:0005975">
    <property type="term" value="P:carbohydrate metabolic process"/>
    <property type="evidence" value="ECO:0007669"/>
    <property type="project" value="InterPro"/>
</dbReference>
<evidence type="ECO:0000313" key="8">
    <source>
        <dbReference type="EMBL" id="EYB98902.1"/>
    </source>
</evidence>
<reference evidence="9" key="1">
    <citation type="journal article" date="2015" name="Nat. Genet.">
        <title>The genome and transcriptome of the zoonotic hookworm Ancylostoma ceylanicum identify infection-specific gene families.</title>
        <authorList>
            <person name="Schwarz E.M."/>
            <person name="Hu Y."/>
            <person name="Antoshechkin I."/>
            <person name="Miller M.M."/>
            <person name="Sternberg P.W."/>
            <person name="Aroian R.V."/>
        </authorList>
    </citation>
    <scope>NUCLEOTIDE SEQUENCE</scope>
    <source>
        <strain evidence="9">HY135</strain>
    </source>
</reference>
<dbReference type="SUPFAM" id="SSF50923">
    <property type="entry name" value="Hemopexin-like domain"/>
    <property type="match status" value="1"/>
</dbReference>
<dbReference type="SUPFAM" id="SSF51445">
    <property type="entry name" value="(Trans)glycosidases"/>
    <property type="match status" value="1"/>
</dbReference>
<keyword evidence="9" id="KW-1185">Reference proteome</keyword>
<keyword evidence="4" id="KW-0378">Hydrolase</keyword>
<dbReference type="AlphaFoldDB" id="A0A016T899"/>
<keyword evidence="6" id="KW-1133">Transmembrane helix</keyword>
<evidence type="ECO:0000256" key="4">
    <source>
        <dbReference type="ARBA" id="ARBA00022801"/>
    </source>
</evidence>